<dbReference type="AlphaFoldDB" id="A0A7M7NXR4"/>
<feature type="transmembrane region" description="Helical" evidence="8">
    <location>
        <begin position="251"/>
        <end position="272"/>
    </location>
</feature>
<feature type="transmembrane region" description="Helical" evidence="8">
    <location>
        <begin position="347"/>
        <end position="368"/>
    </location>
</feature>
<dbReference type="KEGG" id="spu:581658"/>
<evidence type="ECO:0000256" key="8">
    <source>
        <dbReference type="RuleBase" id="RU362056"/>
    </source>
</evidence>
<dbReference type="InterPro" id="IPR036058">
    <property type="entry name" value="Kazal_dom_sf"/>
</dbReference>
<feature type="transmembrane region" description="Helical" evidence="8">
    <location>
        <begin position="219"/>
        <end position="239"/>
    </location>
</feature>
<dbReference type="PROSITE" id="PS50850">
    <property type="entry name" value="MFS"/>
    <property type="match status" value="1"/>
</dbReference>
<dbReference type="SUPFAM" id="SSF103473">
    <property type="entry name" value="MFS general substrate transporter"/>
    <property type="match status" value="2"/>
</dbReference>
<dbReference type="InterPro" id="IPR004156">
    <property type="entry name" value="OATP"/>
</dbReference>
<comment type="subcellular location">
    <subcellularLocation>
        <location evidence="1 8">Cell membrane</location>
        <topology evidence="1 8">Multi-pass membrane protein</topology>
    </subcellularLocation>
</comment>
<dbReference type="Pfam" id="PF07648">
    <property type="entry name" value="Kazal_2"/>
    <property type="match status" value="1"/>
</dbReference>
<dbReference type="Pfam" id="PF03137">
    <property type="entry name" value="OATP"/>
    <property type="match status" value="1"/>
</dbReference>
<accession>A0A7M7NXR4</accession>
<keyword evidence="5 8" id="KW-1133">Transmembrane helix</keyword>
<dbReference type="GO" id="GO:0015347">
    <property type="term" value="F:sodium-independent organic anion transmembrane transporter activity"/>
    <property type="evidence" value="ECO:0000318"/>
    <property type="project" value="GO_Central"/>
</dbReference>
<evidence type="ECO:0000256" key="1">
    <source>
        <dbReference type="ARBA" id="ARBA00004651"/>
    </source>
</evidence>
<dbReference type="GO" id="GO:0016323">
    <property type="term" value="C:basolateral plasma membrane"/>
    <property type="evidence" value="ECO:0000318"/>
    <property type="project" value="GO_Central"/>
</dbReference>
<dbReference type="GeneID" id="581658"/>
<dbReference type="Gene3D" id="3.30.60.30">
    <property type="match status" value="1"/>
</dbReference>
<feature type="compositionally biased region" description="Polar residues" evidence="9">
    <location>
        <begin position="60"/>
        <end position="81"/>
    </location>
</feature>
<evidence type="ECO:0000259" key="11">
    <source>
        <dbReference type="PROSITE" id="PS51465"/>
    </source>
</evidence>
<dbReference type="InterPro" id="IPR002350">
    <property type="entry name" value="Kazal_dom"/>
</dbReference>
<keyword evidence="7" id="KW-1015">Disulfide bond</keyword>
<feature type="domain" description="Kazal-like" evidence="11">
    <location>
        <begin position="612"/>
        <end position="665"/>
    </location>
</feature>
<feature type="transmembrane region" description="Helical" evidence="8">
    <location>
        <begin position="730"/>
        <end position="748"/>
    </location>
</feature>
<evidence type="ECO:0000313" key="12">
    <source>
        <dbReference type="EnsemblMetazoa" id="XP_030842250"/>
    </source>
</evidence>
<reference evidence="13" key="1">
    <citation type="submission" date="2015-02" db="EMBL/GenBank/DDBJ databases">
        <title>Genome sequencing for Strongylocentrotus purpuratus.</title>
        <authorList>
            <person name="Murali S."/>
            <person name="Liu Y."/>
            <person name="Vee V."/>
            <person name="English A."/>
            <person name="Wang M."/>
            <person name="Skinner E."/>
            <person name="Han Y."/>
            <person name="Muzny D.M."/>
            <person name="Worley K.C."/>
            <person name="Gibbs R.A."/>
        </authorList>
    </citation>
    <scope>NUCLEOTIDE SEQUENCE</scope>
</reference>
<evidence type="ECO:0000256" key="4">
    <source>
        <dbReference type="ARBA" id="ARBA00022692"/>
    </source>
</evidence>
<feature type="domain" description="Major facilitator superfamily (MFS) profile" evidence="10">
    <location>
        <begin position="184"/>
        <end position="799"/>
    </location>
</feature>
<dbReference type="SUPFAM" id="SSF100895">
    <property type="entry name" value="Kazal-type serine protease inhibitors"/>
    <property type="match status" value="1"/>
</dbReference>
<dbReference type="NCBIfam" id="TIGR00805">
    <property type="entry name" value="oat"/>
    <property type="match status" value="1"/>
</dbReference>
<feature type="transmembrane region" description="Helical" evidence="8">
    <location>
        <begin position="776"/>
        <end position="797"/>
    </location>
</feature>
<dbReference type="GO" id="GO:0043252">
    <property type="term" value="P:sodium-independent organic anion transport"/>
    <property type="evidence" value="ECO:0000318"/>
    <property type="project" value="GO_Central"/>
</dbReference>
<feature type="region of interest" description="Disordered" evidence="9">
    <location>
        <begin position="111"/>
        <end position="132"/>
    </location>
</feature>
<evidence type="ECO:0000256" key="5">
    <source>
        <dbReference type="ARBA" id="ARBA00022989"/>
    </source>
</evidence>
<dbReference type="Gene3D" id="1.20.1250.20">
    <property type="entry name" value="MFS general substrate transporter like domains"/>
    <property type="match status" value="2"/>
</dbReference>
<dbReference type="EnsemblMetazoa" id="XM_030986390">
    <property type="protein sequence ID" value="XP_030842250"/>
    <property type="gene ID" value="LOC581658"/>
</dbReference>
<feature type="transmembrane region" description="Helical" evidence="8">
    <location>
        <begin position="567"/>
        <end position="587"/>
    </location>
</feature>
<evidence type="ECO:0000256" key="3">
    <source>
        <dbReference type="ARBA" id="ARBA00022475"/>
    </source>
</evidence>
<evidence type="ECO:0000256" key="9">
    <source>
        <dbReference type="SAM" id="MobiDB-lite"/>
    </source>
</evidence>
<comment type="similarity">
    <text evidence="2 8">Belongs to the organo anion transporter (TC 2.A.60) family.</text>
</comment>
<feature type="transmembrane region" description="Helical" evidence="8">
    <location>
        <begin position="311"/>
        <end position="335"/>
    </location>
</feature>
<evidence type="ECO:0000259" key="10">
    <source>
        <dbReference type="PROSITE" id="PS50850"/>
    </source>
</evidence>
<keyword evidence="3" id="KW-1003">Cell membrane</keyword>
<dbReference type="PROSITE" id="PS51465">
    <property type="entry name" value="KAZAL_2"/>
    <property type="match status" value="1"/>
</dbReference>
<feature type="transmembrane region" description="Helical" evidence="8">
    <location>
        <begin position="184"/>
        <end position="207"/>
    </location>
</feature>
<keyword evidence="6 8" id="KW-0472">Membrane</keyword>
<dbReference type="GO" id="GO:0006811">
    <property type="term" value="P:monoatomic ion transport"/>
    <property type="evidence" value="ECO:0007669"/>
    <property type="project" value="UniProtKB-KW"/>
</dbReference>
<dbReference type="PANTHER" id="PTHR11388:SF100">
    <property type="entry name" value="SOLUTE CARRIER ORGANIC ANION TRANSPORTER FAMILY MEMBER 4A1"/>
    <property type="match status" value="1"/>
</dbReference>
<dbReference type="InterPro" id="IPR020846">
    <property type="entry name" value="MFS_dom"/>
</dbReference>
<dbReference type="InterPro" id="IPR036259">
    <property type="entry name" value="MFS_trans_sf"/>
</dbReference>
<evidence type="ECO:0000313" key="13">
    <source>
        <dbReference type="Proteomes" id="UP000007110"/>
    </source>
</evidence>
<dbReference type="PANTHER" id="PTHR11388">
    <property type="entry name" value="ORGANIC ANION TRANSPORTER"/>
    <property type="match status" value="1"/>
</dbReference>
<keyword evidence="13" id="KW-1185">Reference proteome</keyword>
<feature type="transmembrane region" description="Helical" evidence="8">
    <location>
        <begin position="426"/>
        <end position="448"/>
    </location>
</feature>
<evidence type="ECO:0000256" key="2">
    <source>
        <dbReference type="ARBA" id="ARBA00009657"/>
    </source>
</evidence>
<dbReference type="RefSeq" id="XP_030842250.1">
    <property type="nucleotide sequence ID" value="XM_030986390.1"/>
</dbReference>
<feature type="region of interest" description="Disordered" evidence="9">
    <location>
        <begin position="27"/>
        <end position="84"/>
    </location>
</feature>
<feature type="transmembrane region" description="Helical" evidence="8">
    <location>
        <begin position="488"/>
        <end position="512"/>
    </location>
</feature>
<evidence type="ECO:0000256" key="7">
    <source>
        <dbReference type="ARBA" id="ARBA00023157"/>
    </source>
</evidence>
<name>A0A7M7NXR4_STRPU</name>
<dbReference type="InParanoid" id="A0A7M7NXR4"/>
<reference evidence="12" key="2">
    <citation type="submission" date="2021-01" db="UniProtKB">
        <authorList>
            <consortium name="EnsemblMetazoa"/>
        </authorList>
    </citation>
    <scope>IDENTIFICATION</scope>
</reference>
<dbReference type="Proteomes" id="UP000007110">
    <property type="component" value="Unassembled WGS sequence"/>
</dbReference>
<sequence>MDSLFGGNIQVVKADIEPLISTAHDRLTNEDNDWNPVKGNMNGPSSGNQPLHNEGMDRQYGTTTPTSPRTRLASEQGSRSKLSGAIARYESRNNSRDEDGDDDAVLVLDGREHSGGQVETPVGENGSQDREDGERNILDEDAIATVTSDACSEIVHSDVEDISQCGWFGYSPPFVQIFNNPRGFLFFVCTLSLIQGMTAFGLVYISITTLEHRFSLDSFKSSFISSAYDVSALSVSLLVTYLGEQGNKPRWIGVGSAIFSLGSVIFALPHFLTGLYDAGESPNLLCQRPPDNMTRLDSCDGSGGAESDLAVFYWVFILAQVLHGIGVSPLYTLGITYMDENLHAKDFGFYLGIFNAMSAAGPALGYALGGVYLRVYTDFHVTDSAIFQFTQALLKLLSTKSLTAHMNLISLVRCFSIPSNPTWVGAWWLGFLVNGSLLFIISVLMLGYPKALPGSKEIASKRKSEVQRGQEFESGQGWKKRLQAFPRAVLNLITNIPFICVCFFVTCQWFYASGLSVFGPKYMESQMNISSSGAAFYVGLLTMAGTGTGALIGGWIIKRFDLKFKGLIGFAMACAVGCLGASCAFLLKCPNVPLAGVTVPYINSSQELQSHLNITAMCNIECSCGRSFDPVCGSDKVLYYSACHAGCSEQSDGDEVLYTDCSCIRNSSSPGPGSAEPGKCYIFCRSKWPFFLVMFLLLTFGGMVLVPVWTATIRCVPHSQRTFALGLQSLLYSALGTIPGPVVLGLLIDKSCLLWEDSCDGSRTCWLYQNSELSLVFFFITLLANVGGLIFLLGALLSYRTPDGRGGADGGKYDKLENEDNTNSL</sequence>
<feature type="compositionally biased region" description="Polar residues" evidence="9">
    <location>
        <begin position="42"/>
        <end position="51"/>
    </location>
</feature>
<keyword evidence="8" id="KW-0406">Ion transport</keyword>
<dbReference type="PROSITE" id="PS00282">
    <property type="entry name" value="KAZAL_1"/>
    <property type="match status" value="1"/>
</dbReference>
<feature type="transmembrane region" description="Helical" evidence="8">
    <location>
        <begin position="688"/>
        <end position="709"/>
    </location>
</feature>
<dbReference type="OrthoDB" id="5062115at2759"/>
<proteinExistence type="inferred from homology"/>
<keyword evidence="4 8" id="KW-0812">Transmembrane</keyword>
<evidence type="ECO:0000256" key="6">
    <source>
        <dbReference type="ARBA" id="ARBA00023136"/>
    </source>
</evidence>
<organism evidence="12 13">
    <name type="scientific">Strongylocentrotus purpuratus</name>
    <name type="common">Purple sea urchin</name>
    <dbReference type="NCBI Taxonomy" id="7668"/>
    <lineage>
        <taxon>Eukaryota</taxon>
        <taxon>Metazoa</taxon>
        <taxon>Echinodermata</taxon>
        <taxon>Eleutherozoa</taxon>
        <taxon>Echinozoa</taxon>
        <taxon>Echinoidea</taxon>
        <taxon>Euechinoidea</taxon>
        <taxon>Echinacea</taxon>
        <taxon>Camarodonta</taxon>
        <taxon>Echinidea</taxon>
        <taxon>Strongylocentrotidae</taxon>
        <taxon>Strongylocentrotus</taxon>
    </lineage>
</organism>
<dbReference type="OMA" id="FESGQGW"/>
<feature type="transmembrane region" description="Helical" evidence="8">
    <location>
        <begin position="532"/>
        <end position="555"/>
    </location>
</feature>
<protein>
    <recommendedName>
        <fullName evidence="8">Solute carrier organic anion transporter family member</fullName>
    </recommendedName>
</protein>
<keyword evidence="8" id="KW-0813">Transport</keyword>